<dbReference type="SUPFAM" id="SSF55874">
    <property type="entry name" value="ATPase domain of HSP90 chaperone/DNA topoisomerase II/histidine kinase"/>
    <property type="match status" value="1"/>
</dbReference>
<dbReference type="Gene3D" id="6.10.340.10">
    <property type="match status" value="1"/>
</dbReference>
<organism evidence="10">
    <name type="scientific">bioreactor metagenome</name>
    <dbReference type="NCBI Taxonomy" id="1076179"/>
    <lineage>
        <taxon>unclassified sequences</taxon>
        <taxon>metagenomes</taxon>
        <taxon>ecological metagenomes</taxon>
    </lineage>
</organism>
<dbReference type="EC" id="2.7.13.3" evidence="2"/>
<dbReference type="PANTHER" id="PTHR45453">
    <property type="entry name" value="PHOSPHATE REGULON SENSOR PROTEIN PHOR"/>
    <property type="match status" value="1"/>
</dbReference>
<feature type="transmembrane region" description="Helical" evidence="7">
    <location>
        <begin position="12"/>
        <end position="31"/>
    </location>
</feature>
<keyword evidence="3" id="KW-0597">Phosphoprotein</keyword>
<evidence type="ECO:0000259" key="8">
    <source>
        <dbReference type="PROSITE" id="PS50109"/>
    </source>
</evidence>
<dbReference type="InterPro" id="IPR005467">
    <property type="entry name" value="His_kinase_dom"/>
</dbReference>
<keyword evidence="6" id="KW-0902">Two-component regulatory system</keyword>
<dbReference type="InterPro" id="IPR003660">
    <property type="entry name" value="HAMP_dom"/>
</dbReference>
<feature type="transmembrane region" description="Helical" evidence="7">
    <location>
        <begin position="160"/>
        <end position="178"/>
    </location>
</feature>
<dbReference type="Pfam" id="PF02518">
    <property type="entry name" value="HATPase_c"/>
    <property type="match status" value="1"/>
</dbReference>
<evidence type="ECO:0000259" key="9">
    <source>
        <dbReference type="PROSITE" id="PS50885"/>
    </source>
</evidence>
<dbReference type="InterPro" id="IPR036097">
    <property type="entry name" value="HisK_dim/P_sf"/>
</dbReference>
<accession>A0A644X2G7</accession>
<dbReference type="CDD" id="cd00075">
    <property type="entry name" value="HATPase"/>
    <property type="match status" value="1"/>
</dbReference>
<dbReference type="CDD" id="cd00082">
    <property type="entry name" value="HisKA"/>
    <property type="match status" value="1"/>
</dbReference>
<evidence type="ECO:0000256" key="6">
    <source>
        <dbReference type="ARBA" id="ARBA00023012"/>
    </source>
</evidence>
<evidence type="ECO:0000256" key="4">
    <source>
        <dbReference type="ARBA" id="ARBA00022679"/>
    </source>
</evidence>
<keyword evidence="7" id="KW-1133">Transmembrane helix</keyword>
<reference evidence="10" key="1">
    <citation type="submission" date="2019-08" db="EMBL/GenBank/DDBJ databases">
        <authorList>
            <person name="Kucharzyk K."/>
            <person name="Murdoch R.W."/>
            <person name="Higgins S."/>
            <person name="Loffler F."/>
        </authorList>
    </citation>
    <scope>NUCLEOTIDE SEQUENCE</scope>
</reference>
<evidence type="ECO:0000256" key="1">
    <source>
        <dbReference type="ARBA" id="ARBA00000085"/>
    </source>
</evidence>
<feature type="domain" description="HAMP" evidence="9">
    <location>
        <begin position="180"/>
        <end position="233"/>
    </location>
</feature>
<dbReference type="InterPro" id="IPR036890">
    <property type="entry name" value="HATPase_C_sf"/>
</dbReference>
<dbReference type="Gene3D" id="1.10.287.130">
    <property type="match status" value="1"/>
</dbReference>
<feature type="domain" description="Histidine kinase" evidence="8">
    <location>
        <begin position="241"/>
        <end position="456"/>
    </location>
</feature>
<protein>
    <recommendedName>
        <fullName evidence="2">histidine kinase</fullName>
        <ecNumber evidence="2">2.7.13.3</ecNumber>
    </recommendedName>
</protein>
<dbReference type="SUPFAM" id="SSF47384">
    <property type="entry name" value="Homodimeric domain of signal transducing histidine kinase"/>
    <property type="match status" value="1"/>
</dbReference>
<dbReference type="Gene3D" id="3.30.565.10">
    <property type="entry name" value="Histidine kinase-like ATPase, C-terminal domain"/>
    <property type="match status" value="1"/>
</dbReference>
<dbReference type="PRINTS" id="PR00344">
    <property type="entry name" value="BCTRLSENSOR"/>
</dbReference>
<name>A0A644X2G7_9ZZZZ</name>
<keyword evidence="7" id="KW-0812">Transmembrane</keyword>
<dbReference type="GO" id="GO:0000155">
    <property type="term" value="F:phosphorelay sensor kinase activity"/>
    <property type="evidence" value="ECO:0007669"/>
    <property type="project" value="InterPro"/>
</dbReference>
<comment type="catalytic activity">
    <reaction evidence="1">
        <text>ATP + protein L-histidine = ADP + protein N-phospho-L-histidine.</text>
        <dbReference type="EC" id="2.7.13.3"/>
    </reaction>
</comment>
<dbReference type="GO" id="GO:0016036">
    <property type="term" value="P:cellular response to phosphate starvation"/>
    <property type="evidence" value="ECO:0007669"/>
    <property type="project" value="TreeGrafter"/>
</dbReference>
<dbReference type="EMBL" id="VSSQ01001440">
    <property type="protein sequence ID" value="MPM08354.1"/>
    <property type="molecule type" value="Genomic_DNA"/>
</dbReference>
<comment type="caution">
    <text evidence="10">The sequence shown here is derived from an EMBL/GenBank/DDBJ whole genome shotgun (WGS) entry which is preliminary data.</text>
</comment>
<evidence type="ECO:0000256" key="2">
    <source>
        <dbReference type="ARBA" id="ARBA00012438"/>
    </source>
</evidence>
<dbReference type="InterPro" id="IPR004358">
    <property type="entry name" value="Sig_transdc_His_kin-like_C"/>
</dbReference>
<evidence type="ECO:0000256" key="3">
    <source>
        <dbReference type="ARBA" id="ARBA00022553"/>
    </source>
</evidence>
<dbReference type="AlphaFoldDB" id="A0A644X2G7"/>
<proteinExistence type="predicted"/>
<sequence length="457" mass="52654">MQSIRKRLSILFAISSLIAILLTILFVNITINNKFNKYMLDIQNKRNERIVSYFEEVYKRDNMWKEDSGIELMHEAYMGNYCLTLRDINGNVIWGMDPSNIIYSSHLSNMNIENKGVYVNKKFDVIVDGSTVGYVELGQYSSILLTEEDIEFKSSINRSIILSGIGTLGIVILISLYLSNELSIPIRKIAKTSKRLSNGNFNAKSYYESDIEEIEELRDNINILGEKLRYQDMLRKRLVSDISHEIRTPLNVLQNNLEAMIDGIFPVNNQRLVSLNEEVIRFGKLLNNLDTLKEFEDESICIDFENIILDEFIMEIVHEFSLEAKSKNINFECTIDKEESYLIYGDRDKLKQVFINLISNSIKFTNSNGYINLYLYKNNESTIVEIKDNGIGIKQEDLPFIFERLYRGDKSRQSIEGNGIGLTIVKKILNLHYASIDVESEEGVGTSFKINFNNTKA</sequence>
<dbReference type="SMART" id="SM00388">
    <property type="entry name" value="HisKA"/>
    <property type="match status" value="1"/>
</dbReference>
<dbReference type="InterPro" id="IPR003661">
    <property type="entry name" value="HisK_dim/P_dom"/>
</dbReference>
<keyword evidence="7" id="KW-0472">Membrane</keyword>
<dbReference type="FunFam" id="3.30.565.10:FF:000006">
    <property type="entry name" value="Sensor histidine kinase WalK"/>
    <property type="match status" value="1"/>
</dbReference>
<evidence type="ECO:0000256" key="7">
    <source>
        <dbReference type="SAM" id="Phobius"/>
    </source>
</evidence>
<dbReference type="InterPro" id="IPR050351">
    <property type="entry name" value="BphY/WalK/GraS-like"/>
</dbReference>
<gene>
    <name evidence="10" type="primary">sasA_155</name>
    <name evidence="10" type="ORF">SDC9_54666</name>
</gene>
<dbReference type="GO" id="GO:0004721">
    <property type="term" value="F:phosphoprotein phosphatase activity"/>
    <property type="evidence" value="ECO:0007669"/>
    <property type="project" value="TreeGrafter"/>
</dbReference>
<keyword evidence="5 10" id="KW-0418">Kinase</keyword>
<dbReference type="GO" id="GO:0005886">
    <property type="term" value="C:plasma membrane"/>
    <property type="evidence" value="ECO:0007669"/>
    <property type="project" value="TreeGrafter"/>
</dbReference>
<dbReference type="PROSITE" id="PS50109">
    <property type="entry name" value="HIS_KIN"/>
    <property type="match status" value="1"/>
</dbReference>
<keyword evidence="4 10" id="KW-0808">Transferase</keyword>
<dbReference type="SMART" id="SM00387">
    <property type="entry name" value="HATPase_c"/>
    <property type="match status" value="1"/>
</dbReference>
<dbReference type="Pfam" id="PF00512">
    <property type="entry name" value="HisKA"/>
    <property type="match status" value="1"/>
</dbReference>
<dbReference type="InterPro" id="IPR003594">
    <property type="entry name" value="HATPase_dom"/>
</dbReference>
<evidence type="ECO:0000313" key="10">
    <source>
        <dbReference type="EMBL" id="MPM08354.1"/>
    </source>
</evidence>
<dbReference type="PANTHER" id="PTHR45453:SF1">
    <property type="entry name" value="PHOSPHATE REGULON SENSOR PROTEIN PHOR"/>
    <property type="match status" value="1"/>
</dbReference>
<evidence type="ECO:0000256" key="5">
    <source>
        <dbReference type="ARBA" id="ARBA00022777"/>
    </source>
</evidence>
<dbReference type="PROSITE" id="PS50885">
    <property type="entry name" value="HAMP"/>
    <property type="match status" value="1"/>
</dbReference>